<dbReference type="EMBL" id="SMAO01000001">
    <property type="protein sequence ID" value="TCT23996.1"/>
    <property type="molecule type" value="Genomic_DNA"/>
</dbReference>
<name>A0A4R3N786_9GAMM</name>
<gene>
    <name evidence="1" type="ORF">EDC35_101313</name>
</gene>
<dbReference type="AlphaFoldDB" id="A0A4R3N786"/>
<reference evidence="1 2" key="1">
    <citation type="submission" date="2019-03" db="EMBL/GenBank/DDBJ databases">
        <title>Genomic Encyclopedia of Type Strains, Phase IV (KMG-IV): sequencing the most valuable type-strain genomes for metagenomic binning, comparative biology and taxonomic classification.</title>
        <authorList>
            <person name="Goeker M."/>
        </authorList>
    </citation>
    <scope>NUCLEOTIDE SEQUENCE [LARGE SCALE GENOMIC DNA]</scope>
    <source>
        <strain evidence="1 2">DSM 13587</strain>
    </source>
</reference>
<evidence type="ECO:0008006" key="3">
    <source>
        <dbReference type="Google" id="ProtNLM"/>
    </source>
</evidence>
<proteinExistence type="predicted"/>
<evidence type="ECO:0000313" key="2">
    <source>
        <dbReference type="Proteomes" id="UP000295717"/>
    </source>
</evidence>
<dbReference type="Proteomes" id="UP000295717">
    <property type="component" value="Unassembled WGS sequence"/>
</dbReference>
<dbReference type="RefSeq" id="WP_243651361.1">
    <property type="nucleotide sequence ID" value="NZ_SMAO01000001.1"/>
</dbReference>
<comment type="caution">
    <text evidence="1">The sequence shown here is derived from an EMBL/GenBank/DDBJ whole genome shotgun (WGS) entry which is preliminary data.</text>
</comment>
<sequence>MMAITSAMQSATMGMQRGINGLGENAAEIARSSQMDGSAVRDISKPLVEQTQNLQQVEASAKVLKTEDEMIGRLIDRMA</sequence>
<accession>A0A4R3N786</accession>
<protein>
    <recommendedName>
        <fullName evidence="3">Flagellar basal body rod FlgEFG protein</fullName>
    </recommendedName>
</protein>
<organism evidence="1 2">
    <name type="scientific">Thiobaca trueperi</name>
    <dbReference type="NCBI Taxonomy" id="127458"/>
    <lineage>
        <taxon>Bacteria</taxon>
        <taxon>Pseudomonadati</taxon>
        <taxon>Pseudomonadota</taxon>
        <taxon>Gammaproteobacteria</taxon>
        <taxon>Chromatiales</taxon>
        <taxon>Chromatiaceae</taxon>
        <taxon>Thiobaca</taxon>
    </lineage>
</organism>
<keyword evidence="2" id="KW-1185">Reference proteome</keyword>
<evidence type="ECO:0000313" key="1">
    <source>
        <dbReference type="EMBL" id="TCT23996.1"/>
    </source>
</evidence>